<dbReference type="EMBL" id="CADCTZ010000047">
    <property type="protein sequence ID" value="CAA9304463.1"/>
    <property type="molecule type" value="Genomic_DNA"/>
</dbReference>
<feature type="transmembrane region" description="Helical" evidence="1">
    <location>
        <begin position="42"/>
        <end position="60"/>
    </location>
</feature>
<accession>A0A6J4KGM6</accession>
<evidence type="ECO:0000256" key="1">
    <source>
        <dbReference type="SAM" id="Phobius"/>
    </source>
</evidence>
<sequence length="222" mass="25006">MRADIQGLEITVGELKHLTGAGPDRVYRPPTATKFAHEALKTVGLIVLVLISCWLLVAIFPRAYLLWFALHFAAIVGLIFEDAWKIWCSRQNKDLINLFDDVDRYNGIIEAIEINDRIEDAGNAEVKIADRAKVIQALQLIRDDLVRALKTERILRENKKFVATNSELFANNLRTLNALQISDRASEQGRLLNEALQIAVGVQAEMKKLQDRNAANFKNGKS</sequence>
<proteinExistence type="predicted"/>
<protein>
    <submittedName>
        <fullName evidence="2">Cytochrome bd-type quinol oxidase, subunit 1</fullName>
    </submittedName>
</protein>
<organism evidence="2">
    <name type="scientific">uncultured Microcoleus sp</name>
    <dbReference type="NCBI Taxonomy" id="259945"/>
    <lineage>
        <taxon>Bacteria</taxon>
        <taxon>Bacillati</taxon>
        <taxon>Cyanobacteriota</taxon>
        <taxon>Cyanophyceae</taxon>
        <taxon>Oscillatoriophycideae</taxon>
        <taxon>Oscillatoriales</taxon>
        <taxon>Microcoleaceae</taxon>
        <taxon>Microcoleus</taxon>
        <taxon>environmental samples</taxon>
    </lineage>
</organism>
<keyword evidence="1" id="KW-1133">Transmembrane helix</keyword>
<gene>
    <name evidence="2" type="ORF">AVDCRST_MAG84-333</name>
</gene>
<keyword evidence="1" id="KW-0812">Transmembrane</keyword>
<name>A0A6J4KGM6_9CYAN</name>
<dbReference type="AlphaFoldDB" id="A0A6J4KGM6"/>
<keyword evidence="1" id="KW-0472">Membrane</keyword>
<reference evidence="2" key="1">
    <citation type="submission" date="2020-02" db="EMBL/GenBank/DDBJ databases">
        <authorList>
            <person name="Meier V. D."/>
        </authorList>
    </citation>
    <scope>NUCLEOTIDE SEQUENCE</scope>
    <source>
        <strain evidence="2">AVDCRST_MAG84</strain>
    </source>
</reference>
<evidence type="ECO:0000313" key="2">
    <source>
        <dbReference type="EMBL" id="CAA9304463.1"/>
    </source>
</evidence>